<dbReference type="Pfam" id="PF00135">
    <property type="entry name" value="COesterase"/>
    <property type="match status" value="1"/>
</dbReference>
<dbReference type="EMBL" id="JABEBT010000120">
    <property type="protein sequence ID" value="KAF7631043.1"/>
    <property type="molecule type" value="Genomic_DNA"/>
</dbReference>
<accession>A0A8S9ZF25</accession>
<dbReference type="EC" id="3.1.1.-" evidence="4"/>
<evidence type="ECO:0000313" key="7">
    <source>
        <dbReference type="Proteomes" id="UP000605970"/>
    </source>
</evidence>
<evidence type="ECO:0000313" key="6">
    <source>
        <dbReference type="EMBL" id="KAF7631043.1"/>
    </source>
</evidence>
<feature type="domain" description="Carboxylesterase type B" evidence="5">
    <location>
        <begin position="1"/>
        <end position="81"/>
    </location>
</feature>
<dbReference type="InterPro" id="IPR051093">
    <property type="entry name" value="Neuroligin/BSAL"/>
</dbReference>
<dbReference type="InterPro" id="IPR029058">
    <property type="entry name" value="AB_hydrolase_fold"/>
</dbReference>
<evidence type="ECO:0000256" key="2">
    <source>
        <dbReference type="ARBA" id="ARBA00022487"/>
    </source>
</evidence>
<comment type="similarity">
    <text evidence="1 4">Belongs to the type-B carboxylesterase/lipase family.</text>
</comment>
<dbReference type="GO" id="GO:0052689">
    <property type="term" value="F:carboxylic ester hydrolase activity"/>
    <property type="evidence" value="ECO:0007669"/>
    <property type="project" value="UniProtKB-KW"/>
</dbReference>
<keyword evidence="3 4" id="KW-0378">Hydrolase</keyword>
<protein>
    <recommendedName>
        <fullName evidence="4">Carboxylic ester hydrolase</fullName>
        <ecNumber evidence="4">3.1.1.-</ecNumber>
    </recommendedName>
</protein>
<reference evidence="6" key="1">
    <citation type="journal article" date="2020" name="Ecol. Evol.">
        <title>Genome structure and content of the rice root-knot nematode (Meloidogyne graminicola).</title>
        <authorList>
            <person name="Phan N.T."/>
            <person name="Danchin E.G.J."/>
            <person name="Klopp C."/>
            <person name="Perfus-Barbeoch L."/>
            <person name="Kozlowski D.K."/>
            <person name="Koutsovoulos G.D."/>
            <person name="Lopez-Roques C."/>
            <person name="Bouchez O."/>
            <person name="Zahm M."/>
            <person name="Besnard G."/>
            <person name="Bellafiore S."/>
        </authorList>
    </citation>
    <scope>NUCLEOTIDE SEQUENCE</scope>
    <source>
        <strain evidence="6">VN-18</strain>
    </source>
</reference>
<gene>
    <name evidence="6" type="ORF">Mgra_00008694</name>
</gene>
<dbReference type="Gene3D" id="3.40.50.1820">
    <property type="entry name" value="alpha/beta hydrolase"/>
    <property type="match status" value="1"/>
</dbReference>
<dbReference type="Proteomes" id="UP000605970">
    <property type="component" value="Unassembled WGS sequence"/>
</dbReference>
<dbReference type="InterPro" id="IPR002018">
    <property type="entry name" value="CarbesteraseB"/>
</dbReference>
<evidence type="ECO:0000256" key="1">
    <source>
        <dbReference type="ARBA" id="ARBA00005964"/>
    </source>
</evidence>
<proteinExistence type="inferred from homology"/>
<evidence type="ECO:0000259" key="5">
    <source>
        <dbReference type="Pfam" id="PF00135"/>
    </source>
</evidence>
<dbReference type="SUPFAM" id="SSF53474">
    <property type="entry name" value="alpha/beta-Hydrolases"/>
    <property type="match status" value="1"/>
</dbReference>
<name>A0A8S9ZF25_9BILA</name>
<comment type="caution">
    <text evidence="6">The sequence shown here is derived from an EMBL/GenBank/DDBJ whole genome shotgun (WGS) entry which is preliminary data.</text>
</comment>
<dbReference type="OrthoDB" id="3200163at2759"/>
<dbReference type="AlphaFoldDB" id="A0A8S9ZF25"/>
<keyword evidence="2" id="KW-0719">Serine esterase</keyword>
<sequence>MVEALKFVNNIKYFGGDPNKITIYGYSAGGASVSILSVSPYSNSYFLNCIQMSGSPLSAWALNERTINETFNLANKLNCLNKNLIKKLFNK</sequence>
<organism evidence="6 7">
    <name type="scientific">Meloidogyne graminicola</name>
    <dbReference type="NCBI Taxonomy" id="189291"/>
    <lineage>
        <taxon>Eukaryota</taxon>
        <taxon>Metazoa</taxon>
        <taxon>Ecdysozoa</taxon>
        <taxon>Nematoda</taxon>
        <taxon>Chromadorea</taxon>
        <taxon>Rhabditida</taxon>
        <taxon>Tylenchina</taxon>
        <taxon>Tylenchomorpha</taxon>
        <taxon>Tylenchoidea</taxon>
        <taxon>Meloidogynidae</taxon>
        <taxon>Meloidogyninae</taxon>
        <taxon>Meloidogyne</taxon>
    </lineage>
</organism>
<dbReference type="PANTHER" id="PTHR43903">
    <property type="entry name" value="NEUROLIGIN"/>
    <property type="match status" value="1"/>
</dbReference>
<evidence type="ECO:0000256" key="4">
    <source>
        <dbReference type="RuleBase" id="RU361235"/>
    </source>
</evidence>
<dbReference type="InterPro" id="IPR019826">
    <property type="entry name" value="Carboxylesterase_B_AS"/>
</dbReference>
<keyword evidence="7" id="KW-1185">Reference proteome</keyword>
<evidence type="ECO:0000256" key="3">
    <source>
        <dbReference type="ARBA" id="ARBA00022801"/>
    </source>
</evidence>
<dbReference type="PROSITE" id="PS00122">
    <property type="entry name" value="CARBOXYLESTERASE_B_1"/>
    <property type="match status" value="1"/>
</dbReference>